<dbReference type="AlphaFoldDB" id="A0A6A6VXK4"/>
<proteinExistence type="inferred from homology"/>
<dbReference type="InterPro" id="IPR016169">
    <property type="entry name" value="FAD-bd_PCMH_sub2"/>
</dbReference>
<dbReference type="PANTHER" id="PTHR13878:SF97">
    <property type="entry name" value="ISOAMYL ALCOHOL OXIDASE"/>
    <property type="match status" value="1"/>
</dbReference>
<dbReference type="GO" id="GO:0071949">
    <property type="term" value="F:FAD binding"/>
    <property type="evidence" value="ECO:0007669"/>
    <property type="project" value="InterPro"/>
</dbReference>
<keyword evidence="3" id="KW-0732">Signal</keyword>
<comment type="similarity">
    <text evidence="1">Belongs to the oxygen-dependent FAD-linked oxidoreductase family.</text>
</comment>
<dbReference type="GO" id="GO:0016491">
    <property type="term" value="F:oxidoreductase activity"/>
    <property type="evidence" value="ECO:0007669"/>
    <property type="project" value="UniProtKB-KW"/>
</dbReference>
<evidence type="ECO:0000256" key="1">
    <source>
        <dbReference type="ARBA" id="ARBA00005466"/>
    </source>
</evidence>
<feature type="domain" description="FAD-binding PCMH-type" evidence="4">
    <location>
        <begin position="140"/>
        <end position="322"/>
    </location>
</feature>
<dbReference type="RefSeq" id="XP_033597793.1">
    <property type="nucleotide sequence ID" value="XM_033748376.1"/>
</dbReference>
<evidence type="ECO:0000313" key="5">
    <source>
        <dbReference type="EMBL" id="KAF2755342.1"/>
    </source>
</evidence>
<evidence type="ECO:0000256" key="3">
    <source>
        <dbReference type="SAM" id="SignalP"/>
    </source>
</evidence>
<dbReference type="InterPro" id="IPR036318">
    <property type="entry name" value="FAD-bd_PCMH-like_sf"/>
</dbReference>
<dbReference type="InterPro" id="IPR050432">
    <property type="entry name" value="FAD-linked_Oxidoreductases_BP"/>
</dbReference>
<protein>
    <submittedName>
        <fullName evidence="5">Isoamyl alcohol oxidase</fullName>
    </submittedName>
</protein>
<name>A0A6A6VXK4_9PEZI</name>
<organism evidence="5 6">
    <name type="scientific">Pseudovirgaria hyperparasitica</name>
    <dbReference type="NCBI Taxonomy" id="470096"/>
    <lineage>
        <taxon>Eukaryota</taxon>
        <taxon>Fungi</taxon>
        <taxon>Dikarya</taxon>
        <taxon>Ascomycota</taxon>
        <taxon>Pezizomycotina</taxon>
        <taxon>Dothideomycetes</taxon>
        <taxon>Dothideomycetes incertae sedis</taxon>
        <taxon>Acrospermales</taxon>
        <taxon>Acrospermaceae</taxon>
        <taxon>Pseudovirgaria</taxon>
    </lineage>
</organism>
<dbReference type="InterPro" id="IPR016166">
    <property type="entry name" value="FAD-bd_PCMH"/>
</dbReference>
<keyword evidence="2" id="KW-0560">Oxidoreductase</keyword>
<accession>A0A6A6VXK4</accession>
<dbReference type="OrthoDB" id="9983560at2759"/>
<dbReference type="GeneID" id="54489430"/>
<feature type="signal peptide" evidence="3">
    <location>
        <begin position="1"/>
        <end position="19"/>
    </location>
</feature>
<dbReference type="SUPFAM" id="SSF56176">
    <property type="entry name" value="FAD-binding/transporter-associated domain-like"/>
    <property type="match status" value="1"/>
</dbReference>
<dbReference type="Pfam" id="PF01565">
    <property type="entry name" value="FAD_binding_4"/>
    <property type="match status" value="1"/>
</dbReference>
<feature type="chain" id="PRO_5025481916" evidence="3">
    <location>
        <begin position="20"/>
        <end position="599"/>
    </location>
</feature>
<sequence>MHMFDLLACVCFALVPVAALSSDADILATANTKLSTIVSRSDQKYSCKCYPGDHCWPAADKWNALNTTVNGALRSVVPAAAVCHESFQGSPTYNAEACAEVNKNIHSESWWTDQPIETMWTYWSNNTCTPDSPKERPCTLGFSPSYVIMATEIAHIKAGIDFARQQNVRLIIRNTGHDFMGRSNGYGALAINTHKFKDISFTGSYAGPGDWKGGAVTVGAGVQLRELYTAAHSRSPSVLVMGGECPTVGIAGGYIQGGGHGIMGTWFGMAADNALAFTAITAEGEYVTANANENADLFWALKGGGPASYAVITSLTLKTFPEMRAAGTILNINATHTNDSAVIWKGVEIFHSFANLYVDNGFFVYYELLGGSLHVQPFVAPNMDAAGIKAVLAPLFAALDAASIPYSTVTKDFSSVYDLYIDLFEDEPPYQNTYIGGRIFTRDDISSRNPEIINSYKVAAAPAPGYVGGIVGHIVGPGHNVSQADNAIHPAWRSASSFSIALLVVDRDVSLAQRQAAQDVLTHKTGDAMRAASPDGGAYVNEGDLNEPDWQRAYWGDKYPRLLELRRKWDPKGVFYARTTPGTEEWEVLEEGTRLCKRN</sequence>
<keyword evidence="6" id="KW-1185">Reference proteome</keyword>
<dbReference type="InterPro" id="IPR006094">
    <property type="entry name" value="Oxid_FAD_bind_N"/>
</dbReference>
<evidence type="ECO:0000256" key="2">
    <source>
        <dbReference type="ARBA" id="ARBA00023002"/>
    </source>
</evidence>
<dbReference type="PROSITE" id="PS51387">
    <property type="entry name" value="FAD_PCMH"/>
    <property type="match status" value="1"/>
</dbReference>
<dbReference type="PANTHER" id="PTHR13878">
    <property type="entry name" value="GULONOLACTONE OXIDASE"/>
    <property type="match status" value="1"/>
</dbReference>
<evidence type="ECO:0000313" key="6">
    <source>
        <dbReference type="Proteomes" id="UP000799437"/>
    </source>
</evidence>
<reference evidence="5" key="1">
    <citation type="journal article" date="2020" name="Stud. Mycol.">
        <title>101 Dothideomycetes genomes: a test case for predicting lifestyles and emergence of pathogens.</title>
        <authorList>
            <person name="Haridas S."/>
            <person name="Albert R."/>
            <person name="Binder M."/>
            <person name="Bloem J."/>
            <person name="Labutti K."/>
            <person name="Salamov A."/>
            <person name="Andreopoulos B."/>
            <person name="Baker S."/>
            <person name="Barry K."/>
            <person name="Bills G."/>
            <person name="Bluhm B."/>
            <person name="Cannon C."/>
            <person name="Castanera R."/>
            <person name="Culley D."/>
            <person name="Daum C."/>
            <person name="Ezra D."/>
            <person name="Gonzalez J."/>
            <person name="Henrissat B."/>
            <person name="Kuo A."/>
            <person name="Liang C."/>
            <person name="Lipzen A."/>
            <person name="Lutzoni F."/>
            <person name="Magnuson J."/>
            <person name="Mondo S."/>
            <person name="Nolan M."/>
            <person name="Ohm R."/>
            <person name="Pangilinan J."/>
            <person name="Park H.-J."/>
            <person name="Ramirez L."/>
            <person name="Alfaro M."/>
            <person name="Sun H."/>
            <person name="Tritt A."/>
            <person name="Yoshinaga Y."/>
            <person name="Zwiers L.-H."/>
            <person name="Turgeon B."/>
            <person name="Goodwin S."/>
            <person name="Spatafora J."/>
            <person name="Crous P."/>
            <person name="Grigoriev I."/>
        </authorList>
    </citation>
    <scope>NUCLEOTIDE SEQUENCE</scope>
    <source>
        <strain evidence="5">CBS 121739</strain>
    </source>
</reference>
<dbReference type="Pfam" id="PF08031">
    <property type="entry name" value="BBE"/>
    <property type="match status" value="1"/>
</dbReference>
<gene>
    <name evidence="5" type="ORF">EJ05DRAFT_512869</name>
</gene>
<dbReference type="EMBL" id="ML996577">
    <property type="protein sequence ID" value="KAF2755342.1"/>
    <property type="molecule type" value="Genomic_DNA"/>
</dbReference>
<dbReference type="Gene3D" id="3.30.465.10">
    <property type="match status" value="2"/>
</dbReference>
<dbReference type="InterPro" id="IPR012951">
    <property type="entry name" value="BBE"/>
</dbReference>
<evidence type="ECO:0000259" key="4">
    <source>
        <dbReference type="PROSITE" id="PS51387"/>
    </source>
</evidence>
<dbReference type="Proteomes" id="UP000799437">
    <property type="component" value="Unassembled WGS sequence"/>
</dbReference>